<protein>
    <submittedName>
        <fullName evidence="2">Uncharacterized protein</fullName>
    </submittedName>
</protein>
<evidence type="ECO:0000313" key="3">
    <source>
        <dbReference type="Proteomes" id="UP000567179"/>
    </source>
</evidence>
<name>A0A8H5AS07_9AGAR</name>
<comment type="caution">
    <text evidence="2">The sequence shown here is derived from an EMBL/GenBank/DDBJ whole genome shotgun (WGS) entry which is preliminary data.</text>
</comment>
<accession>A0A8H5AS07</accession>
<feature type="region of interest" description="Disordered" evidence="1">
    <location>
        <begin position="51"/>
        <end position="75"/>
    </location>
</feature>
<proteinExistence type="predicted"/>
<evidence type="ECO:0000313" key="2">
    <source>
        <dbReference type="EMBL" id="KAF5309548.1"/>
    </source>
</evidence>
<evidence type="ECO:0000256" key="1">
    <source>
        <dbReference type="SAM" id="MobiDB-lite"/>
    </source>
</evidence>
<sequence length="75" mass="8271">MRRSSEHHCSEGGLAPSINHRLSFIDSSLFTISIDLNLDPVHSSTYALTQKVDNSHDENTDTDTAPAHARPIARD</sequence>
<organism evidence="2 3">
    <name type="scientific">Psilocybe cf. subviscida</name>
    <dbReference type="NCBI Taxonomy" id="2480587"/>
    <lineage>
        <taxon>Eukaryota</taxon>
        <taxon>Fungi</taxon>
        <taxon>Dikarya</taxon>
        <taxon>Basidiomycota</taxon>
        <taxon>Agaricomycotina</taxon>
        <taxon>Agaricomycetes</taxon>
        <taxon>Agaricomycetidae</taxon>
        <taxon>Agaricales</taxon>
        <taxon>Agaricineae</taxon>
        <taxon>Strophariaceae</taxon>
        <taxon>Psilocybe</taxon>
    </lineage>
</organism>
<keyword evidence="3" id="KW-1185">Reference proteome</keyword>
<dbReference type="AlphaFoldDB" id="A0A8H5AS07"/>
<reference evidence="2 3" key="1">
    <citation type="journal article" date="2020" name="ISME J.">
        <title>Uncovering the hidden diversity of litter-decomposition mechanisms in mushroom-forming fungi.</title>
        <authorList>
            <person name="Floudas D."/>
            <person name="Bentzer J."/>
            <person name="Ahren D."/>
            <person name="Johansson T."/>
            <person name="Persson P."/>
            <person name="Tunlid A."/>
        </authorList>
    </citation>
    <scope>NUCLEOTIDE SEQUENCE [LARGE SCALE GENOMIC DNA]</scope>
    <source>
        <strain evidence="2 3">CBS 101986</strain>
    </source>
</reference>
<dbReference type="EMBL" id="JAACJJ010000059">
    <property type="protein sequence ID" value="KAF5309548.1"/>
    <property type="molecule type" value="Genomic_DNA"/>
</dbReference>
<dbReference type="Proteomes" id="UP000567179">
    <property type="component" value="Unassembled WGS sequence"/>
</dbReference>
<gene>
    <name evidence="2" type="ORF">D9619_012440</name>
</gene>